<evidence type="ECO:0000313" key="3">
    <source>
        <dbReference type="Proteomes" id="UP000244810"/>
    </source>
</evidence>
<dbReference type="RefSeq" id="WP_107752847.1">
    <property type="nucleotide sequence ID" value="NZ_QBKF01000008.1"/>
</dbReference>
<dbReference type="OrthoDB" id="5728201at2"/>
<keyword evidence="1" id="KW-1133">Transmembrane helix</keyword>
<proteinExistence type="predicted"/>
<dbReference type="EMBL" id="QDDR01000008">
    <property type="protein sequence ID" value="PVE46627.1"/>
    <property type="molecule type" value="Genomic_DNA"/>
</dbReference>
<dbReference type="AlphaFoldDB" id="A0A2T7UPM7"/>
<evidence type="ECO:0000313" key="2">
    <source>
        <dbReference type="EMBL" id="PVE46627.1"/>
    </source>
</evidence>
<keyword evidence="1" id="KW-0812">Transmembrane</keyword>
<keyword evidence="3" id="KW-1185">Reference proteome</keyword>
<dbReference type="Proteomes" id="UP000244810">
    <property type="component" value="Unassembled WGS sequence"/>
</dbReference>
<gene>
    <name evidence="2" type="ORF">DDE23_15895</name>
</gene>
<organism evidence="2 3">
    <name type="scientific">Pararhodobacter aggregans</name>
    <dbReference type="NCBI Taxonomy" id="404875"/>
    <lineage>
        <taxon>Bacteria</taxon>
        <taxon>Pseudomonadati</taxon>
        <taxon>Pseudomonadota</taxon>
        <taxon>Alphaproteobacteria</taxon>
        <taxon>Rhodobacterales</taxon>
        <taxon>Paracoccaceae</taxon>
        <taxon>Pararhodobacter</taxon>
    </lineage>
</organism>
<keyword evidence="1" id="KW-0472">Membrane</keyword>
<evidence type="ECO:0000256" key="1">
    <source>
        <dbReference type="SAM" id="Phobius"/>
    </source>
</evidence>
<protein>
    <submittedName>
        <fullName evidence="2">Uncharacterized protein</fullName>
    </submittedName>
</protein>
<comment type="caution">
    <text evidence="2">The sequence shown here is derived from an EMBL/GenBank/DDBJ whole genome shotgun (WGS) entry which is preliminary data.</text>
</comment>
<reference evidence="2 3" key="1">
    <citation type="journal article" date="2011" name="Syst. Appl. Microbiol.">
        <title>Defluviimonas denitrificans gen. nov., sp. nov., and Pararhodobacter aggregans gen. nov., sp. nov., non-phototrophic Rhodobacteraceae from the biofilter of a marine aquaculture.</title>
        <authorList>
            <person name="Foesel B.U."/>
            <person name="Drake H.L."/>
            <person name="Schramm A."/>
        </authorList>
    </citation>
    <scope>NUCLEOTIDE SEQUENCE [LARGE SCALE GENOMIC DNA]</scope>
    <source>
        <strain evidence="2 3">D1-19</strain>
    </source>
</reference>
<name>A0A2T7UPM7_9RHOB</name>
<feature type="transmembrane region" description="Helical" evidence="1">
    <location>
        <begin position="121"/>
        <end position="139"/>
    </location>
</feature>
<accession>A0A2T7UPM7</accession>
<sequence length="146" mass="15605">MIRRALPLVTGAALTAALVLCLVAIVQSLQLHRLRPPGHRTEAVVLITDLREPSRETPWPRGEVRLFVSDSEAGTFTASLDHPPASLTTLWAGGTVAVAVLPGDPPQVAFWPVIPEARRRVTLIALALALGLAAVSGLADRLMRSR</sequence>